<dbReference type="GO" id="GO:0004803">
    <property type="term" value="F:transposase activity"/>
    <property type="evidence" value="ECO:0007669"/>
    <property type="project" value="InterPro"/>
</dbReference>
<dbReference type="GO" id="GO:0006313">
    <property type="term" value="P:DNA transposition"/>
    <property type="evidence" value="ECO:0007669"/>
    <property type="project" value="InterPro"/>
</dbReference>
<evidence type="ECO:0000259" key="1">
    <source>
        <dbReference type="Pfam" id="PF01609"/>
    </source>
</evidence>
<accession>A0A135L4X2</accession>
<dbReference type="GO" id="GO:0003677">
    <property type="term" value="F:DNA binding"/>
    <property type="evidence" value="ECO:0007669"/>
    <property type="project" value="InterPro"/>
</dbReference>
<gene>
    <name evidence="2" type="ORF">U473_08575</name>
</gene>
<dbReference type="PANTHER" id="PTHR33408:SF2">
    <property type="entry name" value="TRANSPOSASE DDE DOMAIN-CONTAINING PROTEIN"/>
    <property type="match status" value="1"/>
</dbReference>
<feature type="domain" description="Transposase IS4-like" evidence="1">
    <location>
        <begin position="3"/>
        <end position="92"/>
    </location>
</feature>
<proteinExistence type="predicted"/>
<dbReference type="Proteomes" id="UP000070352">
    <property type="component" value="Unassembled WGS sequence"/>
</dbReference>
<dbReference type="STRING" id="1413211.U473_08575"/>
<dbReference type="InterPro" id="IPR002559">
    <property type="entry name" value="Transposase_11"/>
</dbReference>
<dbReference type="AlphaFoldDB" id="A0A135L4X2"/>
<keyword evidence="3" id="KW-1185">Reference proteome</keyword>
<dbReference type="OrthoDB" id="2236403at2"/>
<sequence length="116" mass="13161">MKNNGKFEVCFNMQTAVDSKHKSIVAFEVVNDVNDQNQLSNMVNNAKQVFAEEKITAVADTGYFNMSEIINAVDDSTEILIKSQKGKQEKIQNGFDKKISNTIKQMMFIYAQWAID</sequence>
<dbReference type="PANTHER" id="PTHR33408">
    <property type="entry name" value="TRANSPOSASE"/>
    <property type="match status" value="1"/>
</dbReference>
<evidence type="ECO:0000313" key="3">
    <source>
        <dbReference type="Proteomes" id="UP000070352"/>
    </source>
</evidence>
<evidence type="ECO:0000313" key="2">
    <source>
        <dbReference type="EMBL" id="KXG44055.1"/>
    </source>
</evidence>
<dbReference type="EMBL" id="LSKU01000001">
    <property type="protein sequence ID" value="KXG44055.1"/>
    <property type="molecule type" value="Genomic_DNA"/>
</dbReference>
<dbReference type="Pfam" id="PF01609">
    <property type="entry name" value="DDE_Tnp_1"/>
    <property type="match status" value="1"/>
</dbReference>
<protein>
    <recommendedName>
        <fullName evidence="1">Transposase IS4-like domain-containing protein</fullName>
    </recommendedName>
</protein>
<organism evidence="2 3">
    <name type="scientific">Tepidibacillus decaturensis</name>
    <dbReference type="NCBI Taxonomy" id="1413211"/>
    <lineage>
        <taxon>Bacteria</taxon>
        <taxon>Bacillati</taxon>
        <taxon>Bacillota</taxon>
        <taxon>Bacilli</taxon>
        <taxon>Bacillales</taxon>
        <taxon>Bacillaceae</taxon>
        <taxon>Tepidibacillus</taxon>
    </lineage>
</organism>
<reference evidence="2 3" key="1">
    <citation type="submission" date="2016-02" db="EMBL/GenBank/DDBJ databases">
        <title>Draft Genome for Tepidibacillus decaturensis nov. sp. Strain Z9, an Anaerobic, Moderately Thermophilic and Heterotrophic Bacterium from Deep Subsurface of the Illinois Basin, USA.</title>
        <authorList>
            <person name="Dong Y."/>
            <person name="Chang J.Y."/>
            <person name="Sanford R."/>
            <person name="Fouke B.W."/>
        </authorList>
    </citation>
    <scope>NUCLEOTIDE SEQUENCE [LARGE SCALE GENOMIC DNA]</scope>
    <source>
        <strain evidence="2 3">Z9</strain>
    </source>
</reference>
<name>A0A135L4X2_9BACI</name>
<comment type="caution">
    <text evidence="2">The sequence shown here is derived from an EMBL/GenBank/DDBJ whole genome shotgun (WGS) entry which is preliminary data.</text>
</comment>